<sequence length="121" mass="12666">MDGDVGRIELTGDLDIATATELRSALAELAGVPITVVDLEGILFCGARGMHVLVEAAAHTATRGGRFVLVHCPPAVSTLVRLLHVPWQPWPAPGDVPGKDDDPGVEILPTRTIGVRTSTLG</sequence>
<dbReference type="AlphaFoldDB" id="A0A6M6JNE0"/>
<keyword evidence="3" id="KW-1185">Reference proteome</keyword>
<dbReference type="InterPro" id="IPR058548">
    <property type="entry name" value="MlaB-like_STAS"/>
</dbReference>
<dbReference type="PANTHER" id="PTHR33495:SF2">
    <property type="entry name" value="ANTI-SIGMA FACTOR ANTAGONIST TM_1081-RELATED"/>
    <property type="match status" value="1"/>
</dbReference>
<reference evidence="2 3" key="1">
    <citation type="submission" date="2020-05" db="EMBL/GenBank/DDBJ databases">
        <authorList>
            <person name="Mo P."/>
        </authorList>
    </citation>
    <scope>NUCLEOTIDE SEQUENCE [LARGE SCALE GENOMIC DNA]</scope>
    <source>
        <strain evidence="2 3">Gen01</strain>
    </source>
</reference>
<dbReference type="PANTHER" id="PTHR33495">
    <property type="entry name" value="ANTI-SIGMA FACTOR ANTAGONIST TM_1081-RELATED-RELATED"/>
    <property type="match status" value="1"/>
</dbReference>
<dbReference type="Proteomes" id="UP000505377">
    <property type="component" value="Chromosome"/>
</dbReference>
<accession>A0A6M6JNE0</accession>
<dbReference type="GO" id="GO:0043856">
    <property type="term" value="F:anti-sigma factor antagonist activity"/>
    <property type="evidence" value="ECO:0007669"/>
    <property type="project" value="TreeGrafter"/>
</dbReference>
<evidence type="ECO:0000313" key="3">
    <source>
        <dbReference type="Proteomes" id="UP000505377"/>
    </source>
</evidence>
<protein>
    <submittedName>
        <fullName evidence="2">STAS domain-containing protein</fullName>
    </submittedName>
</protein>
<dbReference type="CDD" id="cd07043">
    <property type="entry name" value="STAS_anti-anti-sigma_factors"/>
    <property type="match status" value="1"/>
</dbReference>
<evidence type="ECO:0000259" key="1">
    <source>
        <dbReference type="PROSITE" id="PS50801"/>
    </source>
</evidence>
<dbReference type="PROSITE" id="PS50801">
    <property type="entry name" value="STAS"/>
    <property type="match status" value="1"/>
</dbReference>
<dbReference type="EMBL" id="CP053564">
    <property type="protein sequence ID" value="QJY48816.1"/>
    <property type="molecule type" value="Genomic_DNA"/>
</dbReference>
<dbReference type="InterPro" id="IPR002645">
    <property type="entry name" value="STAS_dom"/>
</dbReference>
<dbReference type="KEGG" id="pbro:HOP40_26075"/>
<dbReference type="RefSeq" id="WP_172163145.1">
    <property type="nucleotide sequence ID" value="NZ_CP053564.1"/>
</dbReference>
<proteinExistence type="predicted"/>
<dbReference type="Pfam" id="PF13466">
    <property type="entry name" value="STAS_2"/>
    <property type="match status" value="1"/>
</dbReference>
<dbReference type="Gene3D" id="3.30.750.24">
    <property type="entry name" value="STAS domain"/>
    <property type="match status" value="1"/>
</dbReference>
<dbReference type="InterPro" id="IPR036513">
    <property type="entry name" value="STAS_dom_sf"/>
</dbReference>
<name>A0A6M6JNE0_9PSEU</name>
<feature type="domain" description="STAS" evidence="1">
    <location>
        <begin position="1"/>
        <end position="83"/>
    </location>
</feature>
<gene>
    <name evidence="2" type="ORF">HOP40_26075</name>
</gene>
<dbReference type="SUPFAM" id="SSF52091">
    <property type="entry name" value="SpoIIaa-like"/>
    <property type="match status" value="1"/>
</dbReference>
<evidence type="ECO:0000313" key="2">
    <source>
        <dbReference type="EMBL" id="QJY48816.1"/>
    </source>
</evidence>
<organism evidence="2 3">
    <name type="scientific">Pseudonocardia broussonetiae</name>
    <dbReference type="NCBI Taxonomy" id="2736640"/>
    <lineage>
        <taxon>Bacteria</taxon>
        <taxon>Bacillati</taxon>
        <taxon>Actinomycetota</taxon>
        <taxon>Actinomycetes</taxon>
        <taxon>Pseudonocardiales</taxon>
        <taxon>Pseudonocardiaceae</taxon>
        <taxon>Pseudonocardia</taxon>
    </lineage>
</organism>